<gene>
    <name evidence="1" type="ORF">NYPRO_LOCUS8477</name>
</gene>
<name>A0A811YMM9_NYCPR</name>
<dbReference type="Pfam" id="PF00022">
    <property type="entry name" value="Actin"/>
    <property type="match status" value="1"/>
</dbReference>
<comment type="caution">
    <text evidence="1">The sequence shown here is derived from an EMBL/GenBank/DDBJ whole genome shotgun (WGS) entry which is preliminary data.</text>
</comment>
<evidence type="ECO:0000313" key="2">
    <source>
        <dbReference type="Proteomes" id="UP000645828"/>
    </source>
</evidence>
<sequence length="114" mass="12929">MEKTWHHAFYNKLHVAPEEHPMLLTKVPQNPKANHEMIQIMENFNTSSHVCGHPGSLLHCPDFKQEIAITSFSSFLEKSYELPDRQVITSGNSGSTYPKVLIQPSFLGMVSFDT</sequence>
<dbReference type="Gene3D" id="3.30.420.40">
    <property type="match status" value="1"/>
</dbReference>
<dbReference type="InterPro" id="IPR043129">
    <property type="entry name" value="ATPase_NBD"/>
</dbReference>
<dbReference type="PANTHER" id="PTHR11937">
    <property type="entry name" value="ACTIN"/>
    <property type="match status" value="1"/>
</dbReference>
<accession>A0A811YMM9</accession>
<proteinExistence type="predicted"/>
<dbReference type="Proteomes" id="UP000645828">
    <property type="component" value="Unassembled WGS sequence"/>
</dbReference>
<evidence type="ECO:0000313" key="1">
    <source>
        <dbReference type="EMBL" id="CAD7675682.1"/>
    </source>
</evidence>
<reference evidence="1" key="1">
    <citation type="submission" date="2020-12" db="EMBL/GenBank/DDBJ databases">
        <authorList>
            <consortium name="Molecular Ecology Group"/>
        </authorList>
    </citation>
    <scope>NUCLEOTIDE SEQUENCE</scope>
    <source>
        <strain evidence="1">TBG_1078</strain>
    </source>
</reference>
<dbReference type="Gene3D" id="3.90.640.10">
    <property type="entry name" value="Actin, Chain A, domain 4"/>
    <property type="match status" value="1"/>
</dbReference>
<dbReference type="AlphaFoldDB" id="A0A811YMM9"/>
<dbReference type="SUPFAM" id="SSF53067">
    <property type="entry name" value="Actin-like ATPase domain"/>
    <property type="match status" value="2"/>
</dbReference>
<dbReference type="InterPro" id="IPR004000">
    <property type="entry name" value="Actin"/>
</dbReference>
<organism evidence="1 2">
    <name type="scientific">Nyctereutes procyonoides</name>
    <name type="common">Raccoon dog</name>
    <name type="synonym">Canis procyonoides</name>
    <dbReference type="NCBI Taxonomy" id="34880"/>
    <lineage>
        <taxon>Eukaryota</taxon>
        <taxon>Metazoa</taxon>
        <taxon>Chordata</taxon>
        <taxon>Craniata</taxon>
        <taxon>Vertebrata</taxon>
        <taxon>Euteleostomi</taxon>
        <taxon>Mammalia</taxon>
        <taxon>Eutheria</taxon>
        <taxon>Laurasiatheria</taxon>
        <taxon>Carnivora</taxon>
        <taxon>Caniformia</taxon>
        <taxon>Canidae</taxon>
        <taxon>Nyctereutes</taxon>
    </lineage>
</organism>
<protein>
    <submittedName>
        <fullName evidence="1">(raccoon dog) hypothetical protein</fullName>
    </submittedName>
</protein>
<dbReference type="EMBL" id="CAJHUB010000675">
    <property type="protein sequence ID" value="CAD7675682.1"/>
    <property type="molecule type" value="Genomic_DNA"/>
</dbReference>
<keyword evidence="2" id="KW-1185">Reference proteome</keyword>